<reference evidence="2" key="1">
    <citation type="submission" date="2022-08" db="EMBL/GenBank/DDBJ databases">
        <authorList>
            <person name="Kallberg Y."/>
            <person name="Tangrot J."/>
            <person name="Rosling A."/>
        </authorList>
    </citation>
    <scope>NUCLEOTIDE SEQUENCE</scope>
    <source>
        <strain evidence="2">Wild A</strain>
    </source>
</reference>
<dbReference type="Proteomes" id="UP001153678">
    <property type="component" value="Unassembled WGS sequence"/>
</dbReference>
<proteinExistence type="predicted"/>
<keyword evidence="3" id="KW-1185">Reference proteome</keyword>
<name>A0A9W4T4B4_9GLOM</name>
<dbReference type="AlphaFoldDB" id="A0A9W4T4B4"/>
<comment type="caution">
    <text evidence="2">The sequence shown here is derived from an EMBL/GenBank/DDBJ whole genome shotgun (WGS) entry which is preliminary data.</text>
</comment>
<protein>
    <submittedName>
        <fullName evidence="2">9711_t:CDS:1</fullName>
    </submittedName>
</protein>
<accession>A0A9W4T4B4</accession>
<gene>
    <name evidence="2" type="ORF">FWILDA_LOCUS15314</name>
</gene>
<feature type="region of interest" description="Disordered" evidence="1">
    <location>
        <begin position="1"/>
        <end position="20"/>
    </location>
</feature>
<evidence type="ECO:0000256" key="1">
    <source>
        <dbReference type="SAM" id="MobiDB-lite"/>
    </source>
</evidence>
<feature type="compositionally biased region" description="Acidic residues" evidence="1">
    <location>
        <begin position="1"/>
        <end position="10"/>
    </location>
</feature>
<feature type="non-terminal residue" evidence="2">
    <location>
        <position position="1"/>
    </location>
</feature>
<evidence type="ECO:0000313" key="2">
    <source>
        <dbReference type="EMBL" id="CAI2191920.1"/>
    </source>
</evidence>
<evidence type="ECO:0000313" key="3">
    <source>
        <dbReference type="Proteomes" id="UP001153678"/>
    </source>
</evidence>
<sequence>NVEVIEEAEGEQASKRKRTHCQSRIAFDKNKIIKNILPMSKNKQKALEKLHSTGLT</sequence>
<dbReference type="EMBL" id="CAMKVN010007849">
    <property type="protein sequence ID" value="CAI2191920.1"/>
    <property type="molecule type" value="Genomic_DNA"/>
</dbReference>
<organism evidence="2 3">
    <name type="scientific">Funneliformis geosporum</name>
    <dbReference type="NCBI Taxonomy" id="1117311"/>
    <lineage>
        <taxon>Eukaryota</taxon>
        <taxon>Fungi</taxon>
        <taxon>Fungi incertae sedis</taxon>
        <taxon>Mucoromycota</taxon>
        <taxon>Glomeromycotina</taxon>
        <taxon>Glomeromycetes</taxon>
        <taxon>Glomerales</taxon>
        <taxon>Glomeraceae</taxon>
        <taxon>Funneliformis</taxon>
    </lineage>
</organism>